<comment type="cofactor">
    <cofactor evidence="1">
        <name>Zn(2+)</name>
        <dbReference type="ChEBI" id="CHEBI:29105"/>
    </cofactor>
</comment>
<protein>
    <recommendedName>
        <fullName evidence="5">Succinylglutamate desuccinylase/Aspartoacylase catalytic domain-containing protein</fullName>
    </recommendedName>
</protein>
<dbReference type="PANTHER" id="PTHR15162:SF7">
    <property type="entry name" value="SUCCINYLGLUTAMATE DESUCCINYLASE"/>
    <property type="match status" value="1"/>
</dbReference>
<dbReference type="AlphaFoldDB" id="A0A6M1T1Q5"/>
<dbReference type="SUPFAM" id="SSF53187">
    <property type="entry name" value="Zn-dependent exopeptidases"/>
    <property type="match status" value="1"/>
</dbReference>
<keyword evidence="2" id="KW-0479">Metal-binding</keyword>
<sequence length="303" mass="33904">MKRIIGSIEGAEEGPTIVALAGMHGNEPSGVEALENVFAILSAGQVPFKGRFIGIRSNLDALSSEVRYIDEDMNRIWFPGIIEQIQNSTEEELDSSERIEMKEVIDLINDFVGKESGDSVVIADLHSFSAEGCMFAITANKEEHVSLLSSLHVPLIFGIENTLRGTALRYYQDQGYMTFALEGGQHENDLTVYNVTAALMMMLKECGAISGDSIDKLQEFDQHLREQTRFVPPKVELIYQHIIEDGDNFSMKPGFKNFQYVKKGEWLANDRDGKIKAQCDGYIVMPLYQDQGNDGFFIVEKKA</sequence>
<keyword evidence="7" id="KW-1185">Reference proteome</keyword>
<dbReference type="EMBL" id="JAALLT010000004">
    <property type="protein sequence ID" value="NGP77474.1"/>
    <property type="molecule type" value="Genomic_DNA"/>
</dbReference>
<accession>A0A6M1T1Q5</accession>
<reference evidence="6 7" key="1">
    <citation type="submission" date="2020-02" db="EMBL/GenBank/DDBJ databases">
        <title>Balneolaceae bacterium YR4-1, complete genome.</title>
        <authorList>
            <person name="Li Y."/>
            <person name="Wu S."/>
        </authorList>
    </citation>
    <scope>NUCLEOTIDE SEQUENCE [LARGE SCALE GENOMIC DNA]</scope>
    <source>
        <strain evidence="6 7">YR4-1</strain>
    </source>
</reference>
<dbReference type="PANTHER" id="PTHR15162">
    <property type="entry name" value="ASPARTOACYLASE"/>
    <property type="match status" value="1"/>
</dbReference>
<keyword evidence="3" id="KW-0378">Hydrolase</keyword>
<gene>
    <name evidence="6" type="ORF">G3570_12570</name>
</gene>
<keyword evidence="4" id="KW-0862">Zinc</keyword>
<dbReference type="RefSeq" id="WP_165142916.1">
    <property type="nucleotide sequence ID" value="NZ_JAALLT010000004.1"/>
</dbReference>
<proteinExistence type="predicted"/>
<dbReference type="GO" id="GO:0046872">
    <property type="term" value="F:metal ion binding"/>
    <property type="evidence" value="ECO:0007669"/>
    <property type="project" value="UniProtKB-KW"/>
</dbReference>
<name>A0A6M1T1Q5_9BACT</name>
<comment type="caution">
    <text evidence="6">The sequence shown here is derived from an EMBL/GenBank/DDBJ whole genome shotgun (WGS) entry which is preliminary data.</text>
</comment>
<dbReference type="GO" id="GO:0016788">
    <property type="term" value="F:hydrolase activity, acting on ester bonds"/>
    <property type="evidence" value="ECO:0007669"/>
    <property type="project" value="InterPro"/>
</dbReference>
<dbReference type="InterPro" id="IPR050178">
    <property type="entry name" value="AspA/AstE_fam"/>
</dbReference>
<evidence type="ECO:0000259" key="5">
    <source>
        <dbReference type="Pfam" id="PF24827"/>
    </source>
</evidence>
<evidence type="ECO:0000256" key="3">
    <source>
        <dbReference type="ARBA" id="ARBA00022801"/>
    </source>
</evidence>
<evidence type="ECO:0000256" key="4">
    <source>
        <dbReference type="ARBA" id="ARBA00022833"/>
    </source>
</evidence>
<dbReference type="Proteomes" id="UP000473278">
    <property type="component" value="Unassembled WGS sequence"/>
</dbReference>
<dbReference type="GO" id="GO:0005829">
    <property type="term" value="C:cytosol"/>
    <property type="evidence" value="ECO:0007669"/>
    <property type="project" value="TreeGrafter"/>
</dbReference>
<dbReference type="InterPro" id="IPR055438">
    <property type="entry name" value="AstE_AspA_cat"/>
</dbReference>
<dbReference type="Gene3D" id="3.40.630.10">
    <property type="entry name" value="Zn peptidases"/>
    <property type="match status" value="1"/>
</dbReference>
<evidence type="ECO:0000313" key="7">
    <source>
        <dbReference type="Proteomes" id="UP000473278"/>
    </source>
</evidence>
<evidence type="ECO:0000256" key="2">
    <source>
        <dbReference type="ARBA" id="ARBA00022723"/>
    </source>
</evidence>
<evidence type="ECO:0000313" key="6">
    <source>
        <dbReference type="EMBL" id="NGP77474.1"/>
    </source>
</evidence>
<feature type="domain" description="Succinylglutamate desuccinylase/Aspartoacylase catalytic" evidence="5">
    <location>
        <begin position="14"/>
        <end position="186"/>
    </location>
</feature>
<evidence type="ECO:0000256" key="1">
    <source>
        <dbReference type="ARBA" id="ARBA00001947"/>
    </source>
</evidence>
<dbReference type="Pfam" id="PF24827">
    <property type="entry name" value="AstE_AspA_cat"/>
    <property type="match status" value="1"/>
</dbReference>
<organism evidence="6 7">
    <name type="scientific">Halalkalibaculum roseum</name>
    <dbReference type="NCBI Taxonomy" id="2709311"/>
    <lineage>
        <taxon>Bacteria</taxon>
        <taxon>Pseudomonadati</taxon>
        <taxon>Balneolota</taxon>
        <taxon>Balneolia</taxon>
        <taxon>Balneolales</taxon>
        <taxon>Balneolaceae</taxon>
        <taxon>Halalkalibaculum</taxon>
    </lineage>
</organism>